<sequence>MMFKIKILPIIICVMTLVSCTTKFQDTGTSTSVSQMLTNEWHIKSYDPSKPVLIDNEFEMRVSTYSSPIFIHQQWVEQLASPYKKLQGLCRRQNGQFTYLGDNNSVMINAGLVKNGQPLPPPDRLTTEVLTQIRNSKWIGDYSCSSSTENWKVSIKATNWRAKNDGTNAWRYITLTTKIDKS</sequence>
<evidence type="ECO:0000256" key="1">
    <source>
        <dbReference type="SAM" id="SignalP"/>
    </source>
</evidence>
<proteinExistence type="predicted"/>
<feature type="chain" id="PRO_5003066134" description="Lipocalin-like domain-containing protein" evidence="1">
    <location>
        <begin position="25"/>
        <end position="182"/>
    </location>
</feature>
<comment type="caution">
    <text evidence="2">The sequence shown here is derived from an EMBL/GenBank/DDBJ whole genome shotgun (WGS) entry which is preliminary data.</text>
</comment>
<reference evidence="3" key="1">
    <citation type="submission" date="2010-03" db="EMBL/GenBank/DDBJ databases">
        <title>Complete sequence of Mobiluncus curtisii ATCC 43063.</title>
        <authorList>
            <person name="Muzny D."/>
            <person name="Qin X."/>
            <person name="Deng J."/>
            <person name="Jiang H."/>
            <person name="Liu Y."/>
            <person name="Qu J."/>
            <person name="Song X.-Z."/>
            <person name="Zhang L."/>
            <person name="Thornton R."/>
            <person name="Coyle M."/>
            <person name="Francisco L."/>
            <person name="Jackson L."/>
            <person name="Javaid M."/>
            <person name="Korchina V."/>
            <person name="Kovar C."/>
            <person name="Mata R."/>
            <person name="Mathew T."/>
            <person name="Ngo R."/>
            <person name="Nguyen L."/>
            <person name="Nguyen N."/>
            <person name="Okwuonu G."/>
            <person name="Ongeri F."/>
            <person name="Pham C."/>
            <person name="Simmons D."/>
            <person name="Wilczek-Boney K."/>
            <person name="Hale W."/>
            <person name="Jakkamsetti A."/>
            <person name="Pham P."/>
            <person name="Ruth R."/>
            <person name="San Lucas F."/>
            <person name="Warren J."/>
            <person name="Zhang J."/>
            <person name="Zhao Z."/>
            <person name="Zhou C."/>
            <person name="Zhu D."/>
            <person name="Lee S."/>
            <person name="Bess C."/>
            <person name="Blankenburg K."/>
            <person name="Forbes L."/>
            <person name="Fu Q."/>
            <person name="Gubbala S."/>
            <person name="Hirani K."/>
            <person name="Jayaseelan J.C."/>
            <person name="Lara F."/>
            <person name="Munidasa M."/>
            <person name="Palculict T."/>
            <person name="Patil S."/>
            <person name="Pu L.-L."/>
            <person name="Saada N."/>
            <person name="Tang L."/>
            <person name="Weissenberger G."/>
            <person name="Zhu Y."/>
            <person name="Hemphill L."/>
            <person name="Shang Y."/>
            <person name="Youmans B."/>
            <person name="Ayvaz T."/>
            <person name="Ross M."/>
            <person name="Santibanez J."/>
            <person name="Aqrawi P."/>
            <person name="Gross S."/>
            <person name="Joshi V."/>
            <person name="Fowler G."/>
            <person name="Nazareth L."/>
            <person name="Reid J."/>
            <person name="Worley K."/>
            <person name="Petrosino J."/>
            <person name="Highlander S."/>
            <person name="Gibbs R."/>
            <person name="Gibbs R."/>
        </authorList>
    </citation>
    <scope>NUCLEOTIDE SEQUENCE [LARGE SCALE GENOMIC DNA]</scope>
    <source>
        <strain evidence="3">ATCC 19194</strain>
    </source>
</reference>
<gene>
    <name evidence="2" type="ORF">HMP0015_1079</name>
</gene>
<dbReference type="PROSITE" id="PS51257">
    <property type="entry name" value="PROKAR_LIPOPROTEIN"/>
    <property type="match status" value="1"/>
</dbReference>
<protein>
    <recommendedName>
        <fullName evidence="4">Lipocalin-like domain-containing protein</fullName>
    </recommendedName>
</protein>
<dbReference type="HOGENOM" id="CLU_1486012_0_0_6"/>
<dbReference type="EMBL" id="ADMT01000109">
    <property type="protein sequence ID" value="EFF83440.1"/>
    <property type="molecule type" value="Genomic_DNA"/>
</dbReference>
<evidence type="ECO:0000313" key="3">
    <source>
        <dbReference type="Proteomes" id="UP000003085"/>
    </source>
</evidence>
<keyword evidence="1" id="KW-0732">Signal</keyword>
<evidence type="ECO:0008006" key="4">
    <source>
        <dbReference type="Google" id="ProtNLM"/>
    </source>
</evidence>
<accession>D4XMY7</accession>
<dbReference type="AlphaFoldDB" id="D4XMY7"/>
<evidence type="ECO:0000313" key="2">
    <source>
        <dbReference type="EMBL" id="EFF83440.1"/>
    </source>
</evidence>
<dbReference type="RefSeq" id="WP_004638034.1">
    <property type="nucleotide sequence ID" value="NZ_GG770435.1"/>
</dbReference>
<name>D4XMY7_ACIHA</name>
<dbReference type="Proteomes" id="UP000003085">
    <property type="component" value="Unassembled WGS sequence"/>
</dbReference>
<organism evidence="2 3">
    <name type="scientific">Acinetobacter haemolyticus ATCC 19194</name>
    <dbReference type="NCBI Taxonomy" id="707232"/>
    <lineage>
        <taxon>Bacteria</taxon>
        <taxon>Pseudomonadati</taxon>
        <taxon>Pseudomonadota</taxon>
        <taxon>Gammaproteobacteria</taxon>
        <taxon>Moraxellales</taxon>
        <taxon>Moraxellaceae</taxon>
        <taxon>Acinetobacter</taxon>
    </lineage>
</organism>
<feature type="signal peptide" evidence="1">
    <location>
        <begin position="1"/>
        <end position="24"/>
    </location>
</feature>